<dbReference type="PANTHER" id="PTHR46483:SF4">
    <property type="entry name" value="PHOSPHOLIPASE A1 PLIP2, CHLOROPLASTIC"/>
    <property type="match status" value="1"/>
</dbReference>
<feature type="region of interest" description="Disordered" evidence="1">
    <location>
        <begin position="927"/>
        <end position="947"/>
    </location>
</feature>
<dbReference type="Gene3D" id="3.40.50.1820">
    <property type="entry name" value="alpha/beta hydrolase"/>
    <property type="match status" value="1"/>
</dbReference>
<evidence type="ECO:0000256" key="1">
    <source>
        <dbReference type="SAM" id="MobiDB-lite"/>
    </source>
</evidence>
<sequence length="1007" mass="100101">MIPATSLPCLCARRPAPGSVAPQRCGDGLGNRLVCRVIAPPEAHTKRQKEGKESSARPSTTSPSPPASSEWWSSTTSFASSLLTHFRPTLPAFAPSPAEVLREASSKERELQKAKPVVDVSAFLSPLGVFELKNTRKYSSLTALTYFMGTLTPRKLERLHGMELVTTSRACIIRPYEHSKTAEEFGADGDGMAVSVQDAKAVYRALKKGTASGGGSAGAGLALAAAGSGGAAAGGAGAGADALSLALAEAANIVALTSDVPYQPTAGAAGEQSGASAAAALPKLLRGTAAEVVAAKLAEAAASAGAVAAGSALASAAESIYAGLAALPIGGGGSSSNGRAAGSAAKPTAALPESAPVPLDGAAKPTAAAIAELAAAEVRKKALGAVTNRAAAGLAAVGASGLKSPAGPYPNGYGSAGAAVAAAIGQTTAAAPAAAAAASGADTSLSFSASPSFACPSEWFVVDEAATHTRIFVIQGSDTLDHWRLNLTFDPVVFEEPSLGVKVHRGVYEAALVLYDKFLPLVYEHLEASPFAKVTFTGHSIGGSLATLLALMFRIRGVLPVHSLSTIYTFGAPAVFCQSNPNRAGSGSGSSLASASMDGGPAAGAGMGGVDLATGPGPALSGLAGLPLGLSAFLPASFTGGSGSAHGSSNGNGNGNGGGSSMGLASVEDPMASIPSDALAAAASAAAASGPAGVCPSAGTGSGTGPHGPGCACGTGPETILSRLGLPDSIVRNVIMARDVVPRAFACDYSLVADILKGWGPSFKGHCCLNRSGRKHLYYFVGRMCILQPDSWHTFVGSDPYHPMLPAGPEAYLLEEAPLRDPAALLSALSPSASAKAPAASGTALAAPASAAAASTALVPTNAGSAPRPPARSVAEAVMELMDCPHPLETLADPGAYLASGIISRYHNPEHYTKALGRVAHLKRQSERAKQCGGGGGSGSAGGGGSDGGACGVRRSGFSLLAARRRQTAAAAEAMVAMEADGVTCWDSSDEHVGAVEHLWAHAHACH</sequence>
<dbReference type="InterPro" id="IPR002921">
    <property type="entry name" value="Fungal_lipase-type"/>
</dbReference>
<gene>
    <name evidence="3" type="ORF">HYH03_003917</name>
</gene>
<dbReference type="SUPFAM" id="SSF53474">
    <property type="entry name" value="alpha/beta-Hydrolases"/>
    <property type="match status" value="1"/>
</dbReference>
<organism evidence="3 4">
    <name type="scientific">Edaphochlamys debaryana</name>
    <dbReference type="NCBI Taxonomy" id="47281"/>
    <lineage>
        <taxon>Eukaryota</taxon>
        <taxon>Viridiplantae</taxon>
        <taxon>Chlorophyta</taxon>
        <taxon>core chlorophytes</taxon>
        <taxon>Chlorophyceae</taxon>
        <taxon>CS clade</taxon>
        <taxon>Chlamydomonadales</taxon>
        <taxon>Chlamydomonadales incertae sedis</taxon>
        <taxon>Edaphochlamys</taxon>
    </lineage>
</organism>
<dbReference type="Pfam" id="PF01764">
    <property type="entry name" value="Lipase_3"/>
    <property type="match status" value="1"/>
</dbReference>
<evidence type="ECO:0000259" key="2">
    <source>
        <dbReference type="Pfam" id="PF01764"/>
    </source>
</evidence>
<feature type="compositionally biased region" description="Low complexity" evidence="1">
    <location>
        <begin position="56"/>
        <end position="70"/>
    </location>
</feature>
<dbReference type="GO" id="GO:0008970">
    <property type="term" value="F:phospholipase A1 activity"/>
    <property type="evidence" value="ECO:0007669"/>
    <property type="project" value="InterPro"/>
</dbReference>
<dbReference type="InterPro" id="IPR029058">
    <property type="entry name" value="AB_hydrolase_fold"/>
</dbReference>
<dbReference type="AlphaFoldDB" id="A0A836C2V6"/>
<feature type="domain" description="Fungal lipase-type" evidence="2">
    <location>
        <begin position="472"/>
        <end position="576"/>
    </location>
</feature>
<feature type="region of interest" description="Disordered" evidence="1">
    <location>
        <begin position="40"/>
        <end position="70"/>
    </location>
</feature>
<dbReference type="EMBL" id="JAEHOE010000011">
    <property type="protein sequence ID" value="KAG2498160.1"/>
    <property type="molecule type" value="Genomic_DNA"/>
</dbReference>
<comment type="caution">
    <text evidence="3">The sequence shown here is derived from an EMBL/GenBank/DDBJ whole genome shotgun (WGS) entry which is preliminary data.</text>
</comment>
<evidence type="ECO:0000313" key="4">
    <source>
        <dbReference type="Proteomes" id="UP000612055"/>
    </source>
</evidence>
<feature type="compositionally biased region" description="Gly residues" evidence="1">
    <location>
        <begin position="643"/>
        <end position="661"/>
    </location>
</feature>
<proteinExistence type="predicted"/>
<feature type="compositionally biased region" description="Basic and acidic residues" evidence="1">
    <location>
        <begin position="43"/>
        <end position="55"/>
    </location>
</feature>
<dbReference type="Proteomes" id="UP000612055">
    <property type="component" value="Unassembled WGS sequence"/>
</dbReference>
<evidence type="ECO:0000313" key="3">
    <source>
        <dbReference type="EMBL" id="KAG2498160.1"/>
    </source>
</evidence>
<dbReference type="PANTHER" id="PTHR46483">
    <property type="entry name" value="PHOSPHOLIPASE A1 PLIP2, CHLOROPLASTIC"/>
    <property type="match status" value="1"/>
</dbReference>
<dbReference type="CDD" id="cd00519">
    <property type="entry name" value="Lipase_3"/>
    <property type="match status" value="1"/>
</dbReference>
<name>A0A836C2V6_9CHLO</name>
<feature type="region of interest" description="Disordered" evidence="1">
    <location>
        <begin position="643"/>
        <end position="667"/>
    </location>
</feature>
<protein>
    <recommendedName>
        <fullName evidence="2">Fungal lipase-type domain-containing protein</fullName>
    </recommendedName>
</protein>
<feature type="compositionally biased region" description="Gly residues" evidence="1">
    <location>
        <begin position="932"/>
        <end position="947"/>
    </location>
</feature>
<reference evidence="3" key="1">
    <citation type="journal article" date="2020" name="bioRxiv">
        <title>Comparative genomics of Chlamydomonas.</title>
        <authorList>
            <person name="Craig R.J."/>
            <person name="Hasan A.R."/>
            <person name="Ness R.W."/>
            <person name="Keightley P.D."/>
        </authorList>
    </citation>
    <scope>NUCLEOTIDE SEQUENCE</scope>
    <source>
        <strain evidence="3">CCAP 11/70</strain>
    </source>
</reference>
<dbReference type="OrthoDB" id="438440at2759"/>
<keyword evidence="4" id="KW-1185">Reference proteome</keyword>
<accession>A0A836C2V6</accession>
<dbReference type="InterPro" id="IPR043367">
    <property type="entry name" value="PLIP1/2/3"/>
</dbReference>
<dbReference type="GO" id="GO:0006629">
    <property type="term" value="P:lipid metabolic process"/>
    <property type="evidence" value="ECO:0007669"/>
    <property type="project" value="InterPro"/>
</dbReference>